<accession>A0A370DKV2</accession>
<dbReference type="EMBL" id="QFXC01000007">
    <property type="protein sequence ID" value="RDH84947.1"/>
    <property type="molecule type" value="Genomic_DNA"/>
</dbReference>
<organism evidence="2 3">
    <name type="scientific">endosymbiont of Galathealinum brachiosum</name>
    <dbReference type="NCBI Taxonomy" id="2200906"/>
    <lineage>
        <taxon>Bacteria</taxon>
        <taxon>Pseudomonadati</taxon>
        <taxon>Pseudomonadota</taxon>
        <taxon>Gammaproteobacteria</taxon>
        <taxon>sulfur-oxidizing symbionts</taxon>
    </lineage>
</organism>
<reference evidence="2 3" key="1">
    <citation type="journal article" date="2018" name="ISME J.">
        <title>Endosymbiont genomes yield clues of tubeworm success.</title>
        <authorList>
            <person name="Li Y."/>
            <person name="Liles M.R."/>
            <person name="Halanych K.M."/>
        </authorList>
    </citation>
    <scope>NUCLEOTIDE SEQUENCE [LARGE SCALE GENOMIC DNA]</scope>
    <source>
        <strain evidence="2">A1464</strain>
    </source>
</reference>
<comment type="caution">
    <text evidence="2">The sequence shown here is derived from an EMBL/GenBank/DDBJ whole genome shotgun (WGS) entry which is preliminary data.</text>
</comment>
<feature type="signal peptide" evidence="1">
    <location>
        <begin position="1"/>
        <end position="22"/>
    </location>
</feature>
<name>A0A370DKV2_9GAMM</name>
<proteinExistence type="predicted"/>
<feature type="chain" id="PRO_5017035095" evidence="1">
    <location>
        <begin position="23"/>
        <end position="253"/>
    </location>
</feature>
<sequence length="253" mass="28839">MLKIFQSVFFFCSLFFALSSHACWNLKERSNIDGFAELDDVLILSLKDAINCKPLVDVNVKLGALEYKTDALGYIRLPMQPFASQMDARMLLTAGKSGYITLATELVVEAGTVLNRRLVLSPVLPPGKTRFVLQWADEPEDLDLHLKGPDFHISYRNMKSAENRARLDIDELEGYGPETITLDKVDTRHSYELWVYNYSNNADYKGVELIYIYSGDRLIKEIRLSASQKRSVKVLQIQNGNFEYFNVPTNLKP</sequence>
<dbReference type="AlphaFoldDB" id="A0A370DKV2"/>
<keyword evidence="3" id="KW-1185">Reference proteome</keyword>
<gene>
    <name evidence="2" type="ORF">DIZ80_05650</name>
</gene>
<dbReference type="Proteomes" id="UP000254266">
    <property type="component" value="Unassembled WGS sequence"/>
</dbReference>
<protein>
    <submittedName>
        <fullName evidence="2">Uncharacterized protein</fullName>
    </submittedName>
</protein>
<evidence type="ECO:0000313" key="3">
    <source>
        <dbReference type="Proteomes" id="UP000254266"/>
    </source>
</evidence>
<evidence type="ECO:0000256" key="1">
    <source>
        <dbReference type="SAM" id="SignalP"/>
    </source>
</evidence>
<evidence type="ECO:0000313" key="2">
    <source>
        <dbReference type="EMBL" id="RDH84947.1"/>
    </source>
</evidence>
<keyword evidence="1" id="KW-0732">Signal</keyword>